<dbReference type="Proteomes" id="UP001224775">
    <property type="component" value="Unassembled WGS sequence"/>
</dbReference>
<evidence type="ECO:0000256" key="7">
    <source>
        <dbReference type="ARBA" id="ARBA00022692"/>
    </source>
</evidence>
<evidence type="ECO:0000256" key="6">
    <source>
        <dbReference type="ARBA" id="ARBA00022691"/>
    </source>
</evidence>
<evidence type="ECO:0000256" key="4">
    <source>
        <dbReference type="ARBA" id="ARBA00022603"/>
    </source>
</evidence>
<proteinExistence type="inferred from homology"/>
<evidence type="ECO:0000256" key="8">
    <source>
        <dbReference type="ARBA" id="ARBA00022989"/>
    </source>
</evidence>
<keyword evidence="8 10" id="KW-1133">Transmembrane helix</keyword>
<reference evidence="11" key="1">
    <citation type="submission" date="2023-06" db="EMBL/GenBank/DDBJ databases">
        <title>Survivors Of The Sea: Transcriptome response of Skeletonema marinoi to long-term dormancy.</title>
        <authorList>
            <person name="Pinder M.I.M."/>
            <person name="Kourtchenko O."/>
            <person name="Robertson E.K."/>
            <person name="Larsson T."/>
            <person name="Maumus F."/>
            <person name="Osuna-Cruz C.M."/>
            <person name="Vancaester E."/>
            <person name="Stenow R."/>
            <person name="Vandepoele K."/>
            <person name="Ploug H."/>
            <person name="Bruchert V."/>
            <person name="Godhe A."/>
            <person name="Topel M."/>
        </authorList>
    </citation>
    <scope>NUCLEOTIDE SEQUENCE</scope>
    <source>
        <strain evidence="11">R05AC</strain>
    </source>
</reference>
<dbReference type="GO" id="GO:0005789">
    <property type="term" value="C:endoplasmic reticulum membrane"/>
    <property type="evidence" value="ECO:0007669"/>
    <property type="project" value="UniProtKB-SubCell"/>
</dbReference>
<organism evidence="11 12">
    <name type="scientific">Skeletonema marinoi</name>
    <dbReference type="NCBI Taxonomy" id="267567"/>
    <lineage>
        <taxon>Eukaryota</taxon>
        <taxon>Sar</taxon>
        <taxon>Stramenopiles</taxon>
        <taxon>Ochrophyta</taxon>
        <taxon>Bacillariophyta</taxon>
        <taxon>Coscinodiscophyceae</taxon>
        <taxon>Thalassiosirophycidae</taxon>
        <taxon>Thalassiosirales</taxon>
        <taxon>Skeletonemataceae</taxon>
        <taxon>Skeletonema</taxon>
        <taxon>Skeletonema marinoi-dohrnii complex</taxon>
    </lineage>
</organism>
<keyword evidence="7 10" id="KW-0812">Transmembrane</keyword>
<dbReference type="PANTHER" id="PTHR12714">
    <property type="entry name" value="PROTEIN-S ISOPRENYLCYSTEINE O-METHYLTRANSFERASE"/>
    <property type="match status" value="1"/>
</dbReference>
<feature type="transmembrane region" description="Helical" evidence="10">
    <location>
        <begin position="143"/>
        <end position="161"/>
    </location>
</feature>
<evidence type="ECO:0000313" key="11">
    <source>
        <dbReference type="EMBL" id="KAK1740534.1"/>
    </source>
</evidence>
<evidence type="ECO:0000256" key="3">
    <source>
        <dbReference type="ARBA" id="ARBA00012151"/>
    </source>
</evidence>
<protein>
    <recommendedName>
        <fullName evidence="3 10">Protein-S-isoprenylcysteine O-methyltransferase</fullName>
        <ecNumber evidence="3 10">2.1.1.100</ecNumber>
    </recommendedName>
</protein>
<keyword evidence="5 11" id="KW-0808">Transferase</keyword>
<keyword evidence="6 10" id="KW-0949">S-adenosyl-L-methionine</keyword>
<evidence type="ECO:0000256" key="5">
    <source>
        <dbReference type="ARBA" id="ARBA00022679"/>
    </source>
</evidence>
<comment type="caution">
    <text evidence="11">The sequence shown here is derived from an EMBL/GenBank/DDBJ whole genome shotgun (WGS) entry which is preliminary data.</text>
</comment>
<dbReference type="InterPro" id="IPR007269">
    <property type="entry name" value="ICMT_MeTrfase"/>
</dbReference>
<dbReference type="GO" id="GO:0032259">
    <property type="term" value="P:methylation"/>
    <property type="evidence" value="ECO:0007669"/>
    <property type="project" value="UniProtKB-KW"/>
</dbReference>
<dbReference type="Gene3D" id="1.20.120.1630">
    <property type="match status" value="1"/>
</dbReference>
<keyword evidence="9 10" id="KW-0472">Membrane</keyword>
<comment type="similarity">
    <text evidence="2 10">Belongs to the class VI-like SAM-binding methyltransferase superfamily. Isoprenylcysteine carboxyl methyltransferase family.</text>
</comment>
<feature type="transmembrane region" description="Helical" evidence="10">
    <location>
        <begin position="41"/>
        <end position="62"/>
    </location>
</feature>
<dbReference type="EMBL" id="JATAAI010000015">
    <property type="protein sequence ID" value="KAK1740534.1"/>
    <property type="molecule type" value="Genomic_DNA"/>
</dbReference>
<dbReference type="GO" id="GO:0004671">
    <property type="term" value="F:protein C-terminal S-isoprenylcysteine carboxyl O-methyltransferase activity"/>
    <property type="evidence" value="ECO:0007669"/>
    <property type="project" value="UniProtKB-EC"/>
</dbReference>
<name>A0AAD9DC43_9STRA</name>
<feature type="transmembrane region" description="Helical" evidence="10">
    <location>
        <begin position="227"/>
        <end position="250"/>
    </location>
</feature>
<dbReference type="EC" id="2.1.1.100" evidence="3 10"/>
<comment type="catalytic activity">
    <reaction evidence="10">
        <text>[protein]-C-terminal S-[(2E,6E)-farnesyl]-L-cysteine + S-adenosyl-L-methionine = [protein]-C-terminal S-[(2E,6E)-farnesyl]-L-cysteine methyl ester + S-adenosyl-L-homocysteine</text>
        <dbReference type="Rhea" id="RHEA:21672"/>
        <dbReference type="Rhea" id="RHEA-COMP:12125"/>
        <dbReference type="Rhea" id="RHEA-COMP:12126"/>
        <dbReference type="ChEBI" id="CHEBI:57856"/>
        <dbReference type="ChEBI" id="CHEBI:59789"/>
        <dbReference type="ChEBI" id="CHEBI:90510"/>
        <dbReference type="ChEBI" id="CHEBI:90511"/>
        <dbReference type="EC" id="2.1.1.100"/>
    </reaction>
</comment>
<accession>A0AAD9DC43</accession>
<keyword evidence="10" id="KW-0256">Endoplasmic reticulum</keyword>
<evidence type="ECO:0000256" key="10">
    <source>
        <dbReference type="RuleBase" id="RU362022"/>
    </source>
</evidence>
<dbReference type="PROSITE" id="PS51564">
    <property type="entry name" value="SAM_ICMT"/>
    <property type="match status" value="1"/>
</dbReference>
<gene>
    <name evidence="11" type="ORF">QTG54_008629</name>
</gene>
<comment type="subcellular location">
    <subcellularLocation>
        <location evidence="10">Endoplasmic reticulum membrane</location>
        <topology evidence="10">Multi-pass membrane protein</topology>
    </subcellularLocation>
    <subcellularLocation>
        <location evidence="1">Membrane</location>
        <topology evidence="1">Multi-pass membrane protein</topology>
    </subcellularLocation>
</comment>
<feature type="transmembrane region" description="Helical" evidence="10">
    <location>
        <begin position="102"/>
        <end position="122"/>
    </location>
</feature>
<dbReference type="AlphaFoldDB" id="A0AAD9DC43"/>
<evidence type="ECO:0000256" key="1">
    <source>
        <dbReference type="ARBA" id="ARBA00004141"/>
    </source>
</evidence>
<evidence type="ECO:0000256" key="9">
    <source>
        <dbReference type="ARBA" id="ARBA00023136"/>
    </source>
</evidence>
<dbReference type="PANTHER" id="PTHR12714:SF9">
    <property type="entry name" value="PROTEIN-S-ISOPRENYLCYSTEINE O-METHYLTRANSFERASE"/>
    <property type="match status" value="1"/>
</dbReference>
<dbReference type="Pfam" id="PF04140">
    <property type="entry name" value="ICMT"/>
    <property type="match status" value="1"/>
</dbReference>
<keyword evidence="4 10" id="KW-0489">Methyltransferase</keyword>
<evidence type="ECO:0000313" key="12">
    <source>
        <dbReference type="Proteomes" id="UP001224775"/>
    </source>
</evidence>
<sequence>MPHFRPLMLLANRLSSIQSILSFERWEGYHHFEDEKGIGRVAILSTFLGMNLGANAVLFLLFKLVQLGLIFIPPTETTSSSTTIQSLLHCFLSIESNTLQLALQWTVYSIFLCLFHLGEYFSTCIYNPSVTTSDSFMINQSKAYTAAALISWVEFAIRIFFYPQNNSTRMFHVGIFLVILGQTCRTLAMVTCGESFNHYIQRDKKDNHELVTKGIYSILRHPSYFGFYYWSIGTQMILCNYFSVVVYALAAWKFFHYRIPFEERTLRHHFGCAYDEYSSKTIVGIPFL</sequence>
<keyword evidence="12" id="KW-1185">Reference proteome</keyword>
<dbReference type="InterPro" id="IPR025770">
    <property type="entry name" value="PPMT_MeTrfase"/>
</dbReference>
<evidence type="ECO:0000256" key="2">
    <source>
        <dbReference type="ARBA" id="ARBA00009140"/>
    </source>
</evidence>